<evidence type="ECO:0000256" key="3">
    <source>
        <dbReference type="SAM" id="SignalP"/>
    </source>
</evidence>
<comment type="similarity">
    <text evidence="1">Belongs to the leucine-binding protein family.</text>
</comment>
<protein>
    <submittedName>
        <fullName evidence="5">ABC transporter substrate-binding protein</fullName>
    </submittedName>
</protein>
<comment type="caution">
    <text evidence="5">The sequence shown here is derived from an EMBL/GenBank/DDBJ whole genome shotgun (WGS) entry which is preliminary data.</text>
</comment>
<evidence type="ECO:0000259" key="4">
    <source>
        <dbReference type="Pfam" id="PF13458"/>
    </source>
</evidence>
<feature type="domain" description="Leucine-binding protein" evidence="4">
    <location>
        <begin position="68"/>
        <end position="414"/>
    </location>
</feature>
<dbReference type="PROSITE" id="PS51257">
    <property type="entry name" value="PROKAR_LIPOPROTEIN"/>
    <property type="match status" value="1"/>
</dbReference>
<evidence type="ECO:0000256" key="2">
    <source>
        <dbReference type="ARBA" id="ARBA00022729"/>
    </source>
</evidence>
<evidence type="ECO:0000256" key="1">
    <source>
        <dbReference type="ARBA" id="ARBA00010062"/>
    </source>
</evidence>
<reference evidence="5 6" key="1">
    <citation type="submission" date="2020-07" db="EMBL/GenBank/DDBJ databases">
        <title>Streptomyces isolated from Indian soil.</title>
        <authorList>
            <person name="Mandal S."/>
            <person name="Maiti P.K."/>
        </authorList>
    </citation>
    <scope>NUCLEOTIDE SEQUENCE [LARGE SCALE GENOMIC DNA]</scope>
    <source>
        <strain evidence="5 6">PSKA54</strain>
    </source>
</reference>
<evidence type="ECO:0000313" key="5">
    <source>
        <dbReference type="EMBL" id="MBA4866602.1"/>
    </source>
</evidence>
<dbReference type="PANTHER" id="PTHR47235">
    <property type="entry name" value="BLR6548 PROTEIN"/>
    <property type="match status" value="1"/>
</dbReference>
<organism evidence="5 6">
    <name type="scientific">Streptomyces himalayensis subsp. aureolus</name>
    <dbReference type="NCBI Taxonomy" id="2758039"/>
    <lineage>
        <taxon>Bacteria</taxon>
        <taxon>Bacillati</taxon>
        <taxon>Actinomycetota</taxon>
        <taxon>Actinomycetes</taxon>
        <taxon>Kitasatosporales</taxon>
        <taxon>Streptomycetaceae</taxon>
        <taxon>Streptomyces</taxon>
        <taxon>Streptomyces himalayensis</taxon>
    </lineage>
</organism>
<dbReference type="Pfam" id="PF13458">
    <property type="entry name" value="Peripla_BP_6"/>
    <property type="match status" value="1"/>
</dbReference>
<feature type="chain" id="PRO_5031334527" evidence="3">
    <location>
        <begin position="40"/>
        <end position="430"/>
    </location>
</feature>
<dbReference type="RefSeq" id="WP_181867980.1">
    <property type="nucleotide sequence ID" value="NZ_JACEQY010000067.1"/>
</dbReference>
<name>A0A7W2D8P2_9ACTN</name>
<dbReference type="EMBL" id="JACEQY010000067">
    <property type="protein sequence ID" value="MBA4866602.1"/>
    <property type="molecule type" value="Genomic_DNA"/>
</dbReference>
<dbReference type="AlphaFoldDB" id="A0A7W2D8P2"/>
<dbReference type="SUPFAM" id="SSF53822">
    <property type="entry name" value="Periplasmic binding protein-like I"/>
    <property type="match status" value="1"/>
</dbReference>
<gene>
    <name evidence="5" type="ORF">H1V43_35925</name>
</gene>
<proteinExistence type="inferred from homology"/>
<dbReference type="PANTHER" id="PTHR47235:SF1">
    <property type="entry name" value="BLR6548 PROTEIN"/>
    <property type="match status" value="1"/>
</dbReference>
<dbReference type="Proteomes" id="UP000586976">
    <property type="component" value="Unassembled WGS sequence"/>
</dbReference>
<feature type="signal peptide" evidence="3">
    <location>
        <begin position="1"/>
        <end position="39"/>
    </location>
</feature>
<dbReference type="InterPro" id="IPR028081">
    <property type="entry name" value="Leu-bd"/>
</dbReference>
<sequence>MRAPLPHRSTSASRRPRRTAAVAATAALLFGSAACTRDAADVAAGEQPRSEAATCPLDLSPKKATGAPIEVGNISSLTGPGTFPEASQAVKAVFDRLNECGGVGGRPVRLHVEDDQGDPTVSAQAARRLAEQDKVVLNVGSASLLDCAVNSAYYVKQKLRSIQGTGVDPVCFGSPNISPVNTGPFTGVTVSLYYASEILKKEKICRIRLFDVPGFVSAFDAAVDRWEAITGKKLTYKGEIGKATDDVTPLLLQAKKSGCQAVVVDGVEAQGAAVGKAVKANGLTGVTWIGLTSYYTDGVAKQLASTGDGLYANAEFEPYSDAAADSETMNDMRGLLRKNDIPLTSFAEGGYLAATIAENVLLGIKGEVTRATVGTALTELRSFRTPLIGSPYSFGSGDTHAPNQSSKFVVLKGGKWTVATKEWITLPDPS</sequence>
<evidence type="ECO:0000313" key="6">
    <source>
        <dbReference type="Proteomes" id="UP000586976"/>
    </source>
</evidence>
<keyword evidence="6" id="KW-1185">Reference proteome</keyword>
<keyword evidence="2 3" id="KW-0732">Signal</keyword>
<dbReference type="Gene3D" id="3.40.50.2300">
    <property type="match status" value="2"/>
</dbReference>
<accession>A0A7W2D8P2</accession>
<dbReference type="InterPro" id="IPR028082">
    <property type="entry name" value="Peripla_BP_I"/>
</dbReference>